<feature type="domain" description="N-acetyltransferase" evidence="1">
    <location>
        <begin position="17"/>
        <end position="180"/>
    </location>
</feature>
<proteinExistence type="predicted"/>
<dbReference type="CDD" id="cd04301">
    <property type="entry name" value="NAT_SF"/>
    <property type="match status" value="1"/>
</dbReference>
<dbReference type="InterPro" id="IPR000182">
    <property type="entry name" value="GNAT_dom"/>
</dbReference>
<dbReference type="PANTHER" id="PTHR43415">
    <property type="entry name" value="SPERMIDINE N(1)-ACETYLTRANSFERASE"/>
    <property type="match status" value="1"/>
</dbReference>
<sequence length="184" mass="20919">MSVIIPFETMIKNGQRVLIRSATDKDATQIMTLSYDVINESKTLIATSEEFNITTDEQKKFIHLYNNIPLNCILVAEINHCIIGMLTFQCGTLKKYSHHGTIGMIVDKRWRGMGIGKALLTSLIKWAYFQPTLEKLCLEVLASNTNAISLYKKFGFIEEGRQIKQVKKSAGEYDDIILMGKFLF</sequence>
<dbReference type="SUPFAM" id="SSF55729">
    <property type="entry name" value="Acyl-CoA N-acyltransferases (Nat)"/>
    <property type="match status" value="1"/>
</dbReference>
<dbReference type="RefSeq" id="WP_071313977.1">
    <property type="nucleotide sequence ID" value="NZ_MLQQ01000040.1"/>
</dbReference>
<dbReference type="GO" id="GO:0016747">
    <property type="term" value="F:acyltransferase activity, transferring groups other than amino-acyl groups"/>
    <property type="evidence" value="ECO:0007669"/>
    <property type="project" value="InterPro"/>
</dbReference>
<comment type="caution">
    <text evidence="2">The sequence shown here is derived from an EMBL/GenBank/DDBJ whole genome shotgun (WGS) entry which is preliminary data.</text>
</comment>
<evidence type="ECO:0000313" key="3">
    <source>
        <dbReference type="Proteomes" id="UP000180098"/>
    </source>
</evidence>
<protein>
    <recommendedName>
        <fullName evidence="1">N-acetyltransferase domain-containing protein</fullName>
    </recommendedName>
</protein>
<name>A0A1S2LDQ9_9BACI</name>
<dbReference type="AlphaFoldDB" id="A0A1S2LDQ9"/>
<gene>
    <name evidence="2" type="ORF">BKP35_13985</name>
</gene>
<accession>A0A1S2LDQ9</accession>
<dbReference type="Pfam" id="PF00583">
    <property type="entry name" value="Acetyltransf_1"/>
    <property type="match status" value="1"/>
</dbReference>
<keyword evidence="3" id="KW-1185">Reference proteome</keyword>
<dbReference type="Gene3D" id="3.40.630.30">
    <property type="match status" value="1"/>
</dbReference>
<reference evidence="2 3" key="1">
    <citation type="submission" date="2016-10" db="EMBL/GenBank/DDBJ databases">
        <title>Draft genome sequences of four alkaliphilic bacteria belonging to the Anaerobacillus genus.</title>
        <authorList>
            <person name="Bassil N.M."/>
            <person name="Lloyd J.R."/>
        </authorList>
    </citation>
    <scope>NUCLEOTIDE SEQUENCE [LARGE SCALE GENOMIC DNA]</scope>
    <source>
        <strain evidence="2 3">DSM 15340</strain>
    </source>
</reference>
<evidence type="ECO:0000259" key="1">
    <source>
        <dbReference type="PROSITE" id="PS51186"/>
    </source>
</evidence>
<organism evidence="2 3">
    <name type="scientific">Anaerobacillus arseniciselenatis</name>
    <dbReference type="NCBI Taxonomy" id="85682"/>
    <lineage>
        <taxon>Bacteria</taxon>
        <taxon>Bacillati</taxon>
        <taxon>Bacillota</taxon>
        <taxon>Bacilli</taxon>
        <taxon>Bacillales</taxon>
        <taxon>Bacillaceae</taxon>
        <taxon>Anaerobacillus</taxon>
    </lineage>
</organism>
<dbReference type="Proteomes" id="UP000180098">
    <property type="component" value="Unassembled WGS sequence"/>
</dbReference>
<dbReference type="EMBL" id="MLQQ01000040">
    <property type="protein sequence ID" value="OIJ10213.1"/>
    <property type="molecule type" value="Genomic_DNA"/>
</dbReference>
<dbReference type="PANTHER" id="PTHR43415:SF3">
    <property type="entry name" value="GNAT-FAMILY ACETYLTRANSFERASE"/>
    <property type="match status" value="1"/>
</dbReference>
<evidence type="ECO:0000313" key="2">
    <source>
        <dbReference type="EMBL" id="OIJ10213.1"/>
    </source>
</evidence>
<dbReference type="PROSITE" id="PS51186">
    <property type="entry name" value="GNAT"/>
    <property type="match status" value="1"/>
</dbReference>
<dbReference type="InterPro" id="IPR016181">
    <property type="entry name" value="Acyl_CoA_acyltransferase"/>
</dbReference>